<evidence type="ECO:0000256" key="4">
    <source>
        <dbReference type="ARBA" id="ARBA00035219"/>
    </source>
</evidence>
<comment type="caution">
    <text evidence="7">The sequence shown here is derived from an EMBL/GenBank/DDBJ whole genome shotgun (WGS) entry which is preliminary data.</text>
</comment>
<gene>
    <name evidence="5" type="primary">rpl21e</name>
    <name evidence="7" type="ORF">C7452_0061</name>
</gene>
<keyword evidence="2 5" id="KW-0689">Ribosomal protein</keyword>
<dbReference type="InterPro" id="IPR008991">
    <property type="entry name" value="Translation_prot_SH3-like_sf"/>
</dbReference>
<protein>
    <recommendedName>
        <fullName evidence="4 5">Large ribosomal subunit protein eL21</fullName>
    </recommendedName>
</protein>
<dbReference type="GO" id="GO:0003735">
    <property type="term" value="F:structural constituent of ribosome"/>
    <property type="evidence" value="ECO:0007669"/>
    <property type="project" value="InterPro"/>
</dbReference>
<name>A0A371NC42_9EURY</name>
<feature type="compositionally biased region" description="Basic residues" evidence="6">
    <location>
        <begin position="1"/>
        <end position="22"/>
    </location>
</feature>
<keyword evidence="3 5" id="KW-0687">Ribonucleoprotein</keyword>
<evidence type="ECO:0000256" key="2">
    <source>
        <dbReference type="ARBA" id="ARBA00022980"/>
    </source>
</evidence>
<dbReference type="InterPro" id="IPR018259">
    <property type="entry name" value="Ribosomal_eL21_CS"/>
</dbReference>
<reference evidence="7 8" key="1">
    <citation type="submission" date="2018-07" db="EMBL/GenBank/DDBJ databases">
        <title>Genomic Encyclopedia of Type Strains, Phase IV (KMG-IV): sequencing the most valuable type-strain genomes for metagenomic binning, comparative biology and taxonomic classification.</title>
        <authorList>
            <person name="Goeker M."/>
        </authorList>
    </citation>
    <scope>NUCLEOTIDE SEQUENCE [LARGE SCALE GENOMIC DNA]</scope>
    <source>
        <strain evidence="7 8">DSM 7466</strain>
    </source>
</reference>
<dbReference type="InterPro" id="IPR022856">
    <property type="entry name" value="Ribosomal_eL21_arc"/>
</dbReference>
<dbReference type="Proteomes" id="UP000256864">
    <property type="component" value="Unassembled WGS sequence"/>
</dbReference>
<dbReference type="GO" id="GO:0005840">
    <property type="term" value="C:ribosome"/>
    <property type="evidence" value="ECO:0007669"/>
    <property type="project" value="UniProtKB-KW"/>
</dbReference>
<dbReference type="NCBIfam" id="NF003303">
    <property type="entry name" value="PRK04306.1"/>
    <property type="match status" value="1"/>
</dbReference>
<proteinExistence type="inferred from homology"/>
<feature type="region of interest" description="Disordered" evidence="6">
    <location>
        <begin position="1"/>
        <end position="29"/>
    </location>
</feature>
<dbReference type="Gene3D" id="2.30.30.70">
    <property type="entry name" value="Ribosomal protein L21"/>
    <property type="match status" value="1"/>
</dbReference>
<dbReference type="PROSITE" id="PS01171">
    <property type="entry name" value="RIBOSOMAL_L21E"/>
    <property type="match status" value="1"/>
</dbReference>
<comment type="similarity">
    <text evidence="1 5">Belongs to the eukaryotic ribosomal protein eL21 family.</text>
</comment>
<dbReference type="HAMAP" id="MF_00369">
    <property type="entry name" value="Ribosomal_eL21"/>
    <property type="match status" value="1"/>
</dbReference>
<dbReference type="SUPFAM" id="SSF50104">
    <property type="entry name" value="Translation proteins SH3-like domain"/>
    <property type="match status" value="1"/>
</dbReference>
<dbReference type="AlphaFoldDB" id="A0A371NC42"/>
<dbReference type="InterPro" id="IPR001147">
    <property type="entry name" value="Ribosomal_eL21"/>
</dbReference>
<dbReference type="PANTHER" id="PTHR20981">
    <property type="entry name" value="60S RIBOSOMAL PROTEIN L21"/>
    <property type="match status" value="1"/>
</dbReference>
<evidence type="ECO:0000256" key="6">
    <source>
        <dbReference type="SAM" id="MobiDB-lite"/>
    </source>
</evidence>
<organism evidence="7 8">
    <name type="scientific">Methanothermobacter defluvii</name>
    <dbReference type="NCBI Taxonomy" id="49339"/>
    <lineage>
        <taxon>Archaea</taxon>
        <taxon>Methanobacteriati</taxon>
        <taxon>Methanobacteriota</taxon>
        <taxon>Methanomada group</taxon>
        <taxon>Methanobacteria</taxon>
        <taxon>Methanobacteriales</taxon>
        <taxon>Methanobacteriaceae</taxon>
        <taxon>Methanothermobacter</taxon>
    </lineage>
</organism>
<accession>A0A371NC42</accession>
<dbReference type="GO" id="GO:1990904">
    <property type="term" value="C:ribonucleoprotein complex"/>
    <property type="evidence" value="ECO:0007669"/>
    <property type="project" value="UniProtKB-KW"/>
</dbReference>
<dbReference type="EMBL" id="QREL01000001">
    <property type="protein sequence ID" value="REE28073.1"/>
    <property type="molecule type" value="Genomic_DNA"/>
</dbReference>
<dbReference type="Pfam" id="PF01157">
    <property type="entry name" value="Ribosomal_L21e"/>
    <property type="match status" value="1"/>
</dbReference>
<dbReference type="RefSeq" id="WP_115891921.1">
    <property type="nucleotide sequence ID" value="NZ_QREL01000001.1"/>
</dbReference>
<sequence>MRRSRGFRSKTRHKLQKVKRPGRSNPITRKIQSFNEGDLVHIIIDPSIHRGQPHPRFHGKTGRVVAMMGKSYVVALKDGNKDKQLVVRPEHLQMQE</sequence>
<evidence type="ECO:0000313" key="7">
    <source>
        <dbReference type="EMBL" id="REE28073.1"/>
    </source>
</evidence>
<evidence type="ECO:0000256" key="1">
    <source>
        <dbReference type="ARBA" id="ARBA00008427"/>
    </source>
</evidence>
<dbReference type="FunFam" id="2.30.30.70:FF:000001">
    <property type="entry name" value="60S ribosomal protein L21"/>
    <property type="match status" value="1"/>
</dbReference>
<evidence type="ECO:0000256" key="5">
    <source>
        <dbReference type="HAMAP-Rule" id="MF_00369"/>
    </source>
</evidence>
<dbReference type="GO" id="GO:0006412">
    <property type="term" value="P:translation"/>
    <property type="evidence" value="ECO:0007669"/>
    <property type="project" value="UniProtKB-UniRule"/>
</dbReference>
<dbReference type="InterPro" id="IPR036948">
    <property type="entry name" value="Ribosomal_eL21_sf"/>
</dbReference>
<evidence type="ECO:0000313" key="8">
    <source>
        <dbReference type="Proteomes" id="UP000256864"/>
    </source>
</evidence>
<keyword evidence="8" id="KW-1185">Reference proteome</keyword>
<evidence type="ECO:0000256" key="3">
    <source>
        <dbReference type="ARBA" id="ARBA00023274"/>
    </source>
</evidence>
<dbReference type="GeneID" id="301443069"/>